<feature type="compositionally biased region" description="Basic residues" evidence="1">
    <location>
        <begin position="144"/>
        <end position="158"/>
    </location>
</feature>
<feature type="compositionally biased region" description="Polar residues" evidence="1">
    <location>
        <begin position="437"/>
        <end position="448"/>
    </location>
</feature>
<dbReference type="PANTHER" id="PTHR45876">
    <property type="entry name" value="FI04035P"/>
    <property type="match status" value="1"/>
</dbReference>
<dbReference type="Pfam" id="PF00620">
    <property type="entry name" value="RhoGAP"/>
    <property type="match status" value="1"/>
</dbReference>
<evidence type="ECO:0000256" key="1">
    <source>
        <dbReference type="SAM" id="MobiDB-lite"/>
    </source>
</evidence>
<dbReference type="InterPro" id="IPR001202">
    <property type="entry name" value="WW_dom"/>
</dbReference>
<feature type="region of interest" description="Disordered" evidence="1">
    <location>
        <begin position="537"/>
        <end position="558"/>
    </location>
</feature>
<reference evidence="6" key="1">
    <citation type="submission" date="2025-08" db="UniProtKB">
        <authorList>
            <consortium name="RefSeq"/>
        </authorList>
    </citation>
    <scope>IDENTIFICATION</scope>
</reference>
<dbReference type="RefSeq" id="XP_014668112.1">
    <property type="nucleotide sequence ID" value="XM_014812626.1"/>
</dbReference>
<feature type="compositionally biased region" description="Polar residues" evidence="1">
    <location>
        <begin position="541"/>
        <end position="558"/>
    </location>
</feature>
<dbReference type="PROSITE" id="PS50020">
    <property type="entry name" value="WW_DOMAIN_2"/>
    <property type="match status" value="1"/>
</dbReference>
<sequence>MEWVEIIEPRTKQHMYANLTTGECTWDPPPGAKIKKTDDNQWWELFDTNTARFYYYNATSQKTVWHRPQNCDIIPLAKLQTLKQNTEVKDEDESVKKESCSTQTSGRSYAAKMPPPPTEAGKPAPVQRVQLVTSSGTQTSPSPKPRRKQHHYHHHRHNVGQPGGGGEEVDGRPEDGDRHMNGQARSGVHDQHSRHRKASSSSISSVSQTAFSKTEGTDPLVDRQHSSGRSSDSSSLSQSHGSLDSPQRSSDPSRAPHSPHRSDSSRTPHSPHSPRRSDPSRAPLSPQRADSAHTAHSPQWCDVSRTPHSPLRSESLSSRDAVSRGVDVAVAESPRPQRSGVGSARRGSDSGLRALELSIQTVPEDQDIDAVPAPPPPRRAAKEAPMSPSSQSSAQSSRSTPETGAAAPQRAAPRTYGSADETAALGGASFQRGGARSASTRAYRSPQVSRRFLDSHKYAKEFHALQHCGGDAAALVAASPAEHSATLQHPKCSEHSRSAAAVARGAAIARGGATVDAARSERLRSAEITKLRLASGEHALSLSSPREPQSQRLVTDQQPKMAAVSLAQHRTHLGKQERNKQHRLSPGDYSTLQHLKPKQTPAAPGHHDYASLTLQAKKHAKEAEDIAAASAKYHMCKTLTDTSPPGHAPRPRTSMEQHQRSLYHSPPLAATTSPPMSIAQVRQTSRDAAMTTSLSTSFPNQASAFSLYQGQPDNVAPLSMSYTGREGGQLTAQVPKTQKVVPRMGVASSRADRVHIRTNPSAFRPPNHPSHQLQLQQFLQEQEKRRELVDSSDDDLYEDDDREEDEDDFADDEEGASNADSSSQEYLDDNDSLSGKYTGSQYSPQMPSKHGSSYQGSIAGEENSDSSSAFSMSSPGTKPRLVGGPASGAMVTSTVAPGNQPSINSAEQNRGPPGSNPLIQKNRKPICENDIENYAHANLNRHKKGLFGKKVSVANMLSWSKEPLKKPMIATSDKKVKKEALEIFKLIQMYMCDRKLKSGMTQLGIALDLAKRGWTNKGLRDELYIQLCKQTTDNRRAESLERGWELLATMLNFYPPSVNFHDYLEGYIYRNMEPSFNHPEVPVNHYSTHCFKKLERTSKTGAKRGIKKPAMEEVQAAIHCIFHPSMFGTTLDDIMVLQVERFPNRNLPWVQIALSEEVLRLHGCQTEGIFRVPGDIDEVNALKLHVDQWQIPSSITDPHVPASLLKLWYRELYEPLIPHSFYDDCIKNCNDAECAIRIVNSLPEINRQVLCYLLRFLQVFASREHVVYTKMDVNNLAMVMAPNCLRCMSDDPRVILDNTTKQMSFVKTLITSLDTSSLEVIL</sequence>
<dbReference type="Gene3D" id="1.10.555.10">
    <property type="entry name" value="Rho GTPase activation protein"/>
    <property type="match status" value="1"/>
</dbReference>
<evidence type="ECO:0000259" key="3">
    <source>
        <dbReference type="PROSITE" id="PS50238"/>
    </source>
</evidence>
<dbReference type="PROSITE" id="PS51016">
    <property type="entry name" value="MYTH4"/>
    <property type="match status" value="1"/>
</dbReference>
<dbReference type="InterPro" id="IPR000198">
    <property type="entry name" value="RhoGAP_dom"/>
</dbReference>
<protein>
    <submittedName>
        <fullName evidence="6">Rho GTPase-activating protein 39-like</fullName>
    </submittedName>
</protein>
<feature type="domain" description="MyTH4" evidence="4">
    <location>
        <begin position="959"/>
        <end position="1118"/>
    </location>
</feature>
<dbReference type="PROSITE" id="PS50238">
    <property type="entry name" value="RHOGAP"/>
    <property type="match status" value="1"/>
</dbReference>
<dbReference type="SUPFAM" id="SSF48350">
    <property type="entry name" value="GTPase activation domain, GAP"/>
    <property type="match status" value="1"/>
</dbReference>
<feature type="compositionally biased region" description="Polar residues" evidence="1">
    <location>
        <begin position="890"/>
        <end position="908"/>
    </location>
</feature>
<dbReference type="PANTHER" id="PTHR45876:SF8">
    <property type="entry name" value="FI04035P"/>
    <property type="match status" value="1"/>
</dbReference>
<evidence type="ECO:0000259" key="4">
    <source>
        <dbReference type="PROSITE" id="PS51016"/>
    </source>
</evidence>
<dbReference type="SMART" id="SM00139">
    <property type="entry name" value="MyTH4"/>
    <property type="match status" value="1"/>
</dbReference>
<feature type="region of interest" description="Disordered" evidence="1">
    <location>
        <begin position="742"/>
        <end position="921"/>
    </location>
</feature>
<dbReference type="Pfam" id="PF00784">
    <property type="entry name" value="MyTH4"/>
    <property type="match status" value="1"/>
</dbReference>
<feature type="region of interest" description="Disordered" evidence="1">
    <location>
        <begin position="85"/>
        <end position="449"/>
    </location>
</feature>
<accession>A0ABM1E7E1</accession>
<evidence type="ECO:0000259" key="2">
    <source>
        <dbReference type="PROSITE" id="PS50020"/>
    </source>
</evidence>
<dbReference type="SUPFAM" id="SSF51045">
    <property type="entry name" value="WW domain"/>
    <property type="match status" value="1"/>
</dbReference>
<feature type="domain" description="WW" evidence="2">
    <location>
        <begin position="43"/>
        <end position="70"/>
    </location>
</feature>
<name>A0ABM1E7E1_PRICU</name>
<dbReference type="InterPro" id="IPR000857">
    <property type="entry name" value="MyTH4_dom"/>
</dbReference>
<dbReference type="SMART" id="SM00324">
    <property type="entry name" value="RhoGAP"/>
    <property type="match status" value="1"/>
</dbReference>
<feature type="compositionally biased region" description="Acidic residues" evidence="1">
    <location>
        <begin position="790"/>
        <end position="815"/>
    </location>
</feature>
<feature type="domain" description="Rho-GAP" evidence="3">
    <location>
        <begin position="1129"/>
        <end position="1317"/>
    </location>
</feature>
<organism evidence="5 6">
    <name type="scientific">Priapulus caudatus</name>
    <name type="common">Priapulid worm</name>
    <dbReference type="NCBI Taxonomy" id="37621"/>
    <lineage>
        <taxon>Eukaryota</taxon>
        <taxon>Metazoa</taxon>
        <taxon>Ecdysozoa</taxon>
        <taxon>Scalidophora</taxon>
        <taxon>Priapulida</taxon>
        <taxon>Priapulimorpha</taxon>
        <taxon>Priapulimorphida</taxon>
        <taxon>Priapulidae</taxon>
        <taxon>Priapulus</taxon>
    </lineage>
</organism>
<feature type="compositionally biased region" description="Low complexity" evidence="1">
    <location>
        <begin position="865"/>
        <end position="874"/>
    </location>
</feature>
<feature type="compositionally biased region" description="Basic and acidic residues" evidence="1">
    <location>
        <begin position="169"/>
        <end position="180"/>
    </location>
</feature>
<feature type="compositionally biased region" description="Low complexity" evidence="1">
    <location>
        <begin position="227"/>
        <end position="256"/>
    </location>
</feature>
<feature type="compositionally biased region" description="Polar residues" evidence="1">
    <location>
        <begin position="832"/>
        <end position="856"/>
    </location>
</feature>
<proteinExistence type="predicted"/>
<dbReference type="CDD" id="cd04389">
    <property type="entry name" value="RhoGAP_KIAA1688"/>
    <property type="match status" value="1"/>
</dbReference>
<keyword evidence="5" id="KW-1185">Reference proteome</keyword>
<gene>
    <name evidence="6" type="primary">LOC106809529</name>
</gene>
<dbReference type="InterPro" id="IPR008936">
    <property type="entry name" value="Rho_GTPase_activation_prot"/>
</dbReference>
<feature type="compositionally biased region" description="Polar residues" evidence="1">
    <location>
        <begin position="130"/>
        <end position="141"/>
    </location>
</feature>
<dbReference type="Gene3D" id="1.25.40.530">
    <property type="entry name" value="MyTH4 domain"/>
    <property type="match status" value="1"/>
</dbReference>
<dbReference type="Gene3D" id="2.20.70.10">
    <property type="match status" value="1"/>
</dbReference>
<feature type="region of interest" description="Disordered" evidence="1">
    <location>
        <begin position="572"/>
        <end position="606"/>
    </location>
</feature>
<evidence type="ECO:0000313" key="6">
    <source>
        <dbReference type="RefSeq" id="XP_014668112.1"/>
    </source>
</evidence>
<evidence type="ECO:0000313" key="5">
    <source>
        <dbReference type="Proteomes" id="UP000695022"/>
    </source>
</evidence>
<feature type="compositionally biased region" description="Low complexity" evidence="1">
    <location>
        <begin position="383"/>
        <end position="399"/>
    </location>
</feature>
<dbReference type="InterPro" id="IPR036020">
    <property type="entry name" value="WW_dom_sf"/>
</dbReference>
<dbReference type="GeneID" id="106809529"/>
<dbReference type="Proteomes" id="UP000695022">
    <property type="component" value="Unplaced"/>
</dbReference>
<dbReference type="InterPro" id="IPR038185">
    <property type="entry name" value="MyTH4_dom_sf"/>
</dbReference>